<dbReference type="SUPFAM" id="SSF56349">
    <property type="entry name" value="DNA breaking-rejoining enzymes"/>
    <property type="match status" value="1"/>
</dbReference>
<dbReference type="InterPro" id="IPR011010">
    <property type="entry name" value="DNA_brk_join_enz"/>
</dbReference>
<dbReference type="PROSITE" id="PS51898">
    <property type="entry name" value="TYR_RECOMBINASE"/>
    <property type="match status" value="1"/>
</dbReference>
<evidence type="ECO:0000313" key="8">
    <source>
        <dbReference type="EMBL" id="RDV05958.1"/>
    </source>
</evidence>
<dbReference type="Gene3D" id="3.30.160.390">
    <property type="entry name" value="Integrase, DNA-binding domain"/>
    <property type="match status" value="1"/>
</dbReference>
<evidence type="ECO:0000259" key="7">
    <source>
        <dbReference type="PROSITE" id="PS51900"/>
    </source>
</evidence>
<reference evidence="9" key="1">
    <citation type="submission" date="2018-08" db="EMBL/GenBank/DDBJ databases">
        <authorList>
            <person name="Kim S.-J."/>
            <person name="Jung G.-Y."/>
        </authorList>
    </citation>
    <scope>NUCLEOTIDE SEQUENCE [LARGE SCALE GENOMIC DNA]</scope>
    <source>
        <strain evidence="9">GY_G</strain>
    </source>
</reference>
<dbReference type="PROSITE" id="PS51900">
    <property type="entry name" value="CB"/>
    <property type="match status" value="1"/>
</dbReference>
<evidence type="ECO:0000259" key="6">
    <source>
        <dbReference type="PROSITE" id="PS51898"/>
    </source>
</evidence>
<feature type="domain" description="Core-binding (CB)" evidence="7">
    <location>
        <begin position="104"/>
        <end position="184"/>
    </location>
</feature>
<dbReference type="InterPro" id="IPR025166">
    <property type="entry name" value="Integrase_DNA_bind_dom"/>
</dbReference>
<dbReference type="GO" id="GO:0006310">
    <property type="term" value="P:DNA recombination"/>
    <property type="evidence" value="ECO:0007669"/>
    <property type="project" value="UniProtKB-KW"/>
</dbReference>
<dbReference type="Gene3D" id="1.10.150.130">
    <property type="match status" value="1"/>
</dbReference>
<evidence type="ECO:0000256" key="5">
    <source>
        <dbReference type="PROSITE-ProRule" id="PRU01248"/>
    </source>
</evidence>
<dbReference type="InterPro" id="IPR038488">
    <property type="entry name" value="Integrase_DNA-bd_sf"/>
</dbReference>
<dbReference type="OrthoDB" id="7615137at2"/>
<protein>
    <submittedName>
        <fullName evidence="8">DUF4102 domain-containing protein</fullName>
    </submittedName>
</protein>
<dbReference type="PANTHER" id="PTHR30629:SF2">
    <property type="entry name" value="PROPHAGE INTEGRASE INTS-RELATED"/>
    <property type="match status" value="1"/>
</dbReference>
<evidence type="ECO:0000256" key="4">
    <source>
        <dbReference type="ARBA" id="ARBA00023172"/>
    </source>
</evidence>
<accession>A0A371BEM7</accession>
<dbReference type="Pfam" id="PF13356">
    <property type="entry name" value="Arm-DNA-bind_3"/>
    <property type="match status" value="1"/>
</dbReference>
<dbReference type="InterPro" id="IPR010998">
    <property type="entry name" value="Integrase_recombinase_N"/>
</dbReference>
<dbReference type="InterPro" id="IPR044068">
    <property type="entry name" value="CB"/>
</dbReference>
<name>A0A371BEM7_9SPHN</name>
<comment type="similarity">
    <text evidence="1">Belongs to the 'phage' integrase family.</text>
</comment>
<dbReference type="AlphaFoldDB" id="A0A371BEM7"/>
<dbReference type="InterPro" id="IPR013762">
    <property type="entry name" value="Integrase-like_cat_sf"/>
</dbReference>
<keyword evidence="9" id="KW-1185">Reference proteome</keyword>
<dbReference type="Pfam" id="PF00589">
    <property type="entry name" value="Phage_integrase"/>
    <property type="match status" value="1"/>
</dbReference>
<dbReference type="GO" id="GO:0003677">
    <property type="term" value="F:DNA binding"/>
    <property type="evidence" value="ECO:0007669"/>
    <property type="project" value="UniProtKB-UniRule"/>
</dbReference>
<evidence type="ECO:0000256" key="3">
    <source>
        <dbReference type="ARBA" id="ARBA00023125"/>
    </source>
</evidence>
<dbReference type="InterPro" id="IPR050808">
    <property type="entry name" value="Phage_Integrase"/>
</dbReference>
<evidence type="ECO:0000256" key="1">
    <source>
        <dbReference type="ARBA" id="ARBA00008857"/>
    </source>
</evidence>
<keyword evidence="2" id="KW-0229">DNA integration</keyword>
<evidence type="ECO:0000256" key="2">
    <source>
        <dbReference type="ARBA" id="ARBA00022908"/>
    </source>
</evidence>
<keyword evidence="3 5" id="KW-0238">DNA-binding</keyword>
<dbReference type="InterPro" id="IPR002104">
    <property type="entry name" value="Integrase_catalytic"/>
</dbReference>
<comment type="caution">
    <text evidence="8">The sequence shown here is derived from an EMBL/GenBank/DDBJ whole genome shotgun (WGS) entry which is preliminary data.</text>
</comment>
<proteinExistence type="inferred from homology"/>
<dbReference type="Proteomes" id="UP000263833">
    <property type="component" value="Unassembled WGS sequence"/>
</dbReference>
<gene>
    <name evidence="8" type="ORF">DXH95_00420</name>
</gene>
<dbReference type="GO" id="GO:0015074">
    <property type="term" value="P:DNA integration"/>
    <property type="evidence" value="ECO:0007669"/>
    <property type="project" value="UniProtKB-KW"/>
</dbReference>
<keyword evidence="4" id="KW-0233">DNA recombination</keyword>
<sequence length="390" mass="43986">MEVIMPKVKLDATFCLTARCEEGKKKTDYWDVITTGFLLECRAGGGKTYALRYIDDAGRQRQHKIGRYEDISFDQARKMAKRLRAEVVMGGNPAAKKAEKKAVPTYAELAADHLAHARTYQKQPKNTEFVMKNHLLPRWGKMRLDEITSQDIAKWFAEKAAAGLAPATVDKLRTVFGRSFELARQWKLPGVLSNPVRDVPRRKYSNARERYLSAGEVKRLFKALDKSESPQLKNIVTLLLLTGARKTELLTAKWEQIDLERRTWLIPTTKTGKPRFVPLSQSAVETIEALPRWAGCPWLLPNPDTLKPYTDIKRSWEKARDAAGLYDLRIHDLRHSAASFMINAGIDLYAVGRVLGHVDHRSTQKYAHVANDTLMKAVEAGAANMMGGLG</sequence>
<dbReference type="CDD" id="cd00796">
    <property type="entry name" value="INT_Rci_Hp1_C"/>
    <property type="match status" value="1"/>
</dbReference>
<evidence type="ECO:0000313" key="9">
    <source>
        <dbReference type="Proteomes" id="UP000263833"/>
    </source>
</evidence>
<dbReference type="Gene3D" id="1.10.443.10">
    <property type="entry name" value="Intergrase catalytic core"/>
    <property type="match status" value="1"/>
</dbReference>
<dbReference type="PANTHER" id="PTHR30629">
    <property type="entry name" value="PROPHAGE INTEGRASE"/>
    <property type="match status" value="1"/>
</dbReference>
<organism evidence="8 9">
    <name type="scientific">Sphingorhabdus pulchriflava</name>
    <dbReference type="NCBI Taxonomy" id="2292257"/>
    <lineage>
        <taxon>Bacteria</taxon>
        <taxon>Pseudomonadati</taxon>
        <taxon>Pseudomonadota</taxon>
        <taxon>Alphaproteobacteria</taxon>
        <taxon>Sphingomonadales</taxon>
        <taxon>Sphingomonadaceae</taxon>
        <taxon>Sphingorhabdus</taxon>
    </lineage>
</organism>
<feature type="domain" description="Tyr recombinase" evidence="6">
    <location>
        <begin position="207"/>
        <end position="379"/>
    </location>
</feature>
<dbReference type="EMBL" id="QRGP01000001">
    <property type="protein sequence ID" value="RDV05958.1"/>
    <property type="molecule type" value="Genomic_DNA"/>
</dbReference>